<dbReference type="InterPro" id="IPR012337">
    <property type="entry name" value="RNaseH-like_sf"/>
</dbReference>
<evidence type="ECO:0000259" key="1">
    <source>
        <dbReference type="Pfam" id="PF13456"/>
    </source>
</evidence>
<dbReference type="InterPro" id="IPR044730">
    <property type="entry name" value="RNase_H-like_dom_plant"/>
</dbReference>
<dbReference type="GO" id="GO:0003676">
    <property type="term" value="F:nucleic acid binding"/>
    <property type="evidence" value="ECO:0007669"/>
    <property type="project" value="InterPro"/>
</dbReference>
<accession>A0AAD4ZPM2</accession>
<dbReference type="Gene3D" id="3.30.420.10">
    <property type="entry name" value="Ribonuclease H-like superfamily/Ribonuclease H"/>
    <property type="match status" value="1"/>
</dbReference>
<dbReference type="InterPro" id="IPR036397">
    <property type="entry name" value="RNaseH_sf"/>
</dbReference>
<dbReference type="PANTHER" id="PTHR47723:SF13">
    <property type="entry name" value="PUTATIVE-RELATED"/>
    <property type="match status" value="1"/>
</dbReference>
<dbReference type="AlphaFoldDB" id="A0AAD4ZPM2"/>
<dbReference type="SUPFAM" id="SSF53098">
    <property type="entry name" value="Ribonuclease H-like"/>
    <property type="match status" value="1"/>
</dbReference>
<gene>
    <name evidence="2" type="ORF">L3X38_004755</name>
</gene>
<sequence length="464" mass="52669">MNKLVSPTQVSFVPGRQIVDNIIIFQEILHKFKGAKAKGKKGFMAWKVDLAEVYDRLQWDFVRAAMQGIGICGKFLDLLMSCVSTVQLQALVNDDLILFGEASPKQAKIMRKCIDYFCQMSGQLNRGGLGLKTEHVNQALLAKTGWRLVKKDNSLWAQALEQGLAWQWAKDQVKVDRFLHVNGWQLDQLTGLFTQAILNNIIGIHAMKDGDIKDKIRWGFTTDGKFLVNSAYHNITDKFDPMDWRWSFLWKISAPPKVLWKILVRWQLPPEGKYKLNTDGCRSKDSAIGAGAVVRDYFGTWLGGFSTNMGFGQVFQAELWAIYHGIILACQKEWFPLDIESDSQIAVQMLSSELEEEHPYYSLMEALATYISPNWVHPDIPTPFTHRCDARHGSTSPPRFGSALLWQMKWGWVVGFRLSSDDCKMHYCMSLCHQDAQLLSSSFEDHIGPQVLSALNLQQVSNGL</sequence>
<evidence type="ECO:0000313" key="3">
    <source>
        <dbReference type="Proteomes" id="UP001054821"/>
    </source>
</evidence>
<dbReference type="Proteomes" id="UP001054821">
    <property type="component" value="Chromosome 1"/>
</dbReference>
<name>A0AAD4ZPM2_PRUDU</name>
<dbReference type="PANTHER" id="PTHR47723">
    <property type="entry name" value="OS05G0353850 PROTEIN"/>
    <property type="match status" value="1"/>
</dbReference>
<proteinExistence type="predicted"/>
<feature type="domain" description="RNase H type-1" evidence="1">
    <location>
        <begin position="277"/>
        <end position="359"/>
    </location>
</feature>
<dbReference type="InterPro" id="IPR053151">
    <property type="entry name" value="RNase_H-like"/>
</dbReference>
<reference evidence="2 3" key="1">
    <citation type="journal article" date="2022" name="G3 (Bethesda)">
        <title>Whole-genome sequence and methylome profiling of the almond [Prunus dulcis (Mill.) D.A. Webb] cultivar 'Nonpareil'.</title>
        <authorList>
            <person name="D'Amico-Willman K.M."/>
            <person name="Ouma W.Z."/>
            <person name="Meulia T."/>
            <person name="Sideli G.M."/>
            <person name="Gradziel T.M."/>
            <person name="Fresnedo-Ramirez J."/>
        </authorList>
    </citation>
    <scope>NUCLEOTIDE SEQUENCE [LARGE SCALE GENOMIC DNA]</scope>
    <source>
        <strain evidence="2">Clone GOH B32 T37-40</strain>
    </source>
</reference>
<keyword evidence="3" id="KW-1185">Reference proteome</keyword>
<dbReference type="EMBL" id="JAJFAZ020000001">
    <property type="protein sequence ID" value="KAI5351864.1"/>
    <property type="molecule type" value="Genomic_DNA"/>
</dbReference>
<organism evidence="2 3">
    <name type="scientific">Prunus dulcis</name>
    <name type="common">Almond</name>
    <name type="synonym">Amygdalus dulcis</name>
    <dbReference type="NCBI Taxonomy" id="3755"/>
    <lineage>
        <taxon>Eukaryota</taxon>
        <taxon>Viridiplantae</taxon>
        <taxon>Streptophyta</taxon>
        <taxon>Embryophyta</taxon>
        <taxon>Tracheophyta</taxon>
        <taxon>Spermatophyta</taxon>
        <taxon>Magnoliopsida</taxon>
        <taxon>eudicotyledons</taxon>
        <taxon>Gunneridae</taxon>
        <taxon>Pentapetalae</taxon>
        <taxon>rosids</taxon>
        <taxon>fabids</taxon>
        <taxon>Rosales</taxon>
        <taxon>Rosaceae</taxon>
        <taxon>Amygdaloideae</taxon>
        <taxon>Amygdaleae</taxon>
        <taxon>Prunus</taxon>
    </lineage>
</organism>
<dbReference type="CDD" id="cd06222">
    <property type="entry name" value="RNase_H_like"/>
    <property type="match status" value="1"/>
</dbReference>
<dbReference type="GO" id="GO:0004523">
    <property type="term" value="F:RNA-DNA hybrid ribonuclease activity"/>
    <property type="evidence" value="ECO:0007669"/>
    <property type="project" value="InterPro"/>
</dbReference>
<dbReference type="InterPro" id="IPR002156">
    <property type="entry name" value="RNaseH_domain"/>
</dbReference>
<protein>
    <recommendedName>
        <fullName evidence="1">RNase H type-1 domain-containing protein</fullName>
    </recommendedName>
</protein>
<dbReference type="Pfam" id="PF13456">
    <property type="entry name" value="RVT_3"/>
    <property type="match status" value="1"/>
</dbReference>
<comment type="caution">
    <text evidence="2">The sequence shown here is derived from an EMBL/GenBank/DDBJ whole genome shotgun (WGS) entry which is preliminary data.</text>
</comment>
<evidence type="ECO:0000313" key="2">
    <source>
        <dbReference type="EMBL" id="KAI5351864.1"/>
    </source>
</evidence>